<proteinExistence type="predicted"/>
<evidence type="ECO:0000313" key="2">
    <source>
        <dbReference type="Proteomes" id="UP000789901"/>
    </source>
</evidence>
<sequence>PDEIELVPLEKCRYLSPIFLHCSLGHTPGANPFTEYRSLVGTMNYSQNFHSLSLYSGLLGAFLEPSAATSSTPWLDNYLMNAVNWLKENNPYLRNYSQILPSNLSTHLSLPTATHLSDDENIPQIQQGDIT</sequence>
<keyword evidence="2" id="KW-1185">Reference proteome</keyword>
<feature type="non-terminal residue" evidence="1">
    <location>
        <position position="1"/>
    </location>
</feature>
<accession>A0ABM8VY22</accession>
<dbReference type="Proteomes" id="UP000789901">
    <property type="component" value="Unassembled WGS sequence"/>
</dbReference>
<comment type="caution">
    <text evidence="1">The sequence shown here is derived from an EMBL/GenBank/DDBJ whole genome shotgun (WGS) entry which is preliminary data.</text>
</comment>
<dbReference type="EMBL" id="CAJVQB010000216">
    <property type="protein sequence ID" value="CAG8475515.1"/>
    <property type="molecule type" value="Genomic_DNA"/>
</dbReference>
<evidence type="ECO:0000313" key="1">
    <source>
        <dbReference type="EMBL" id="CAG8475515.1"/>
    </source>
</evidence>
<name>A0ABM8VY22_GIGMA</name>
<organism evidence="1 2">
    <name type="scientific">Gigaspora margarita</name>
    <dbReference type="NCBI Taxonomy" id="4874"/>
    <lineage>
        <taxon>Eukaryota</taxon>
        <taxon>Fungi</taxon>
        <taxon>Fungi incertae sedis</taxon>
        <taxon>Mucoromycota</taxon>
        <taxon>Glomeromycotina</taxon>
        <taxon>Glomeromycetes</taxon>
        <taxon>Diversisporales</taxon>
        <taxon>Gigasporaceae</taxon>
        <taxon>Gigaspora</taxon>
    </lineage>
</organism>
<protein>
    <submittedName>
        <fullName evidence="1">6891_t:CDS:1</fullName>
    </submittedName>
</protein>
<gene>
    <name evidence="1" type="ORF">GMARGA_LOCUS983</name>
</gene>
<reference evidence="1 2" key="1">
    <citation type="submission" date="2021-06" db="EMBL/GenBank/DDBJ databases">
        <authorList>
            <person name="Kallberg Y."/>
            <person name="Tangrot J."/>
            <person name="Rosling A."/>
        </authorList>
    </citation>
    <scope>NUCLEOTIDE SEQUENCE [LARGE SCALE GENOMIC DNA]</scope>
    <source>
        <strain evidence="1 2">120-4 pot B 10/14</strain>
    </source>
</reference>